<dbReference type="EMBL" id="PTRA01000001">
    <property type="protein sequence ID" value="PQA58747.1"/>
    <property type="molecule type" value="Genomic_DNA"/>
</dbReference>
<feature type="domain" description="TonB-dependent receptor-like beta-barrel" evidence="17">
    <location>
        <begin position="318"/>
        <end position="797"/>
    </location>
</feature>
<organism evidence="19 20">
    <name type="scientific">Siphonobacter curvatus</name>
    <dbReference type="NCBI Taxonomy" id="2094562"/>
    <lineage>
        <taxon>Bacteria</taxon>
        <taxon>Pseudomonadati</taxon>
        <taxon>Bacteroidota</taxon>
        <taxon>Cytophagia</taxon>
        <taxon>Cytophagales</taxon>
        <taxon>Cytophagaceae</taxon>
        <taxon>Siphonobacter</taxon>
    </lineage>
</organism>
<dbReference type="NCBIfam" id="TIGR01783">
    <property type="entry name" value="TonB-siderophor"/>
    <property type="match status" value="1"/>
</dbReference>
<dbReference type="AlphaFoldDB" id="A0A2S7ILZ6"/>
<keyword evidence="9" id="KW-0406">Ion transport</keyword>
<gene>
    <name evidence="19" type="ORF">C5O19_03525</name>
</gene>
<keyword evidence="3 14" id="KW-0813">Transport</keyword>
<dbReference type="InterPro" id="IPR037066">
    <property type="entry name" value="Plug_dom_sf"/>
</dbReference>
<dbReference type="Proteomes" id="UP000239590">
    <property type="component" value="Unassembled WGS sequence"/>
</dbReference>
<name>A0A2S7ILZ6_9BACT</name>
<evidence type="ECO:0000256" key="1">
    <source>
        <dbReference type="ARBA" id="ARBA00004571"/>
    </source>
</evidence>
<dbReference type="InterPro" id="IPR008969">
    <property type="entry name" value="CarboxyPept-like_regulatory"/>
</dbReference>
<feature type="chain" id="PRO_5015646823" evidence="16">
    <location>
        <begin position="23"/>
        <end position="828"/>
    </location>
</feature>
<dbReference type="Pfam" id="PF00593">
    <property type="entry name" value="TonB_dep_Rec_b-barrel"/>
    <property type="match status" value="1"/>
</dbReference>
<evidence type="ECO:0000256" key="16">
    <source>
        <dbReference type="SAM" id="SignalP"/>
    </source>
</evidence>
<evidence type="ECO:0000256" key="6">
    <source>
        <dbReference type="ARBA" id="ARBA00022692"/>
    </source>
</evidence>
<evidence type="ECO:0000256" key="7">
    <source>
        <dbReference type="ARBA" id="ARBA00022729"/>
    </source>
</evidence>
<evidence type="ECO:0000256" key="14">
    <source>
        <dbReference type="PROSITE-ProRule" id="PRU01360"/>
    </source>
</evidence>
<evidence type="ECO:0000313" key="20">
    <source>
        <dbReference type="Proteomes" id="UP000239590"/>
    </source>
</evidence>
<evidence type="ECO:0000256" key="15">
    <source>
        <dbReference type="RuleBase" id="RU003357"/>
    </source>
</evidence>
<keyword evidence="20" id="KW-1185">Reference proteome</keyword>
<dbReference type="OrthoDB" id="9758472at2"/>
<dbReference type="GO" id="GO:0015344">
    <property type="term" value="F:siderophore uptake transmembrane transporter activity"/>
    <property type="evidence" value="ECO:0007669"/>
    <property type="project" value="TreeGrafter"/>
</dbReference>
<dbReference type="SUPFAM" id="SSF49464">
    <property type="entry name" value="Carboxypeptidase regulatory domain-like"/>
    <property type="match status" value="1"/>
</dbReference>
<dbReference type="PANTHER" id="PTHR32552">
    <property type="entry name" value="FERRICHROME IRON RECEPTOR-RELATED"/>
    <property type="match status" value="1"/>
</dbReference>
<evidence type="ECO:0000256" key="13">
    <source>
        <dbReference type="ARBA" id="ARBA00023237"/>
    </source>
</evidence>
<evidence type="ECO:0000256" key="2">
    <source>
        <dbReference type="ARBA" id="ARBA00009810"/>
    </source>
</evidence>
<dbReference type="InterPro" id="IPR012910">
    <property type="entry name" value="Plug_dom"/>
</dbReference>
<protein>
    <submittedName>
        <fullName evidence="19">TonB-dependent siderophore receptor</fullName>
    </submittedName>
</protein>
<evidence type="ECO:0000256" key="11">
    <source>
        <dbReference type="ARBA" id="ARBA00023136"/>
    </source>
</evidence>
<dbReference type="Pfam" id="PF13715">
    <property type="entry name" value="CarbopepD_reg_2"/>
    <property type="match status" value="1"/>
</dbReference>
<dbReference type="CDD" id="cd01347">
    <property type="entry name" value="ligand_gated_channel"/>
    <property type="match status" value="1"/>
</dbReference>
<keyword evidence="7 16" id="KW-0732">Signal</keyword>
<keyword evidence="11 14" id="KW-0472">Membrane</keyword>
<keyword evidence="4 14" id="KW-1134">Transmembrane beta strand</keyword>
<dbReference type="Gene3D" id="2.170.130.10">
    <property type="entry name" value="TonB-dependent receptor, plug domain"/>
    <property type="match status" value="1"/>
</dbReference>
<evidence type="ECO:0000259" key="18">
    <source>
        <dbReference type="Pfam" id="PF07715"/>
    </source>
</evidence>
<evidence type="ECO:0000256" key="3">
    <source>
        <dbReference type="ARBA" id="ARBA00022448"/>
    </source>
</evidence>
<dbReference type="InterPro" id="IPR010105">
    <property type="entry name" value="TonB_sidphr_rcpt"/>
</dbReference>
<feature type="signal peptide" evidence="16">
    <location>
        <begin position="1"/>
        <end position="22"/>
    </location>
</feature>
<comment type="similarity">
    <text evidence="2 14 15">Belongs to the TonB-dependent receptor family.</text>
</comment>
<reference evidence="20" key="1">
    <citation type="submission" date="2018-02" db="EMBL/GenBank/DDBJ databases">
        <title>Genome sequencing of Solimonas sp. HR-BB.</title>
        <authorList>
            <person name="Lee Y."/>
            <person name="Jeon C.O."/>
        </authorList>
    </citation>
    <scope>NUCLEOTIDE SEQUENCE [LARGE SCALE GENOMIC DNA]</scope>
    <source>
        <strain evidence="20">HR-U</strain>
    </source>
</reference>
<evidence type="ECO:0000256" key="12">
    <source>
        <dbReference type="ARBA" id="ARBA00023170"/>
    </source>
</evidence>
<sequence length="828" mass="92435">MKSIFLSLVYLALLVSFQLVQAQDQKKNADLPNGVIQGLVQDAAGHFLPAVHITVPSHHTGTSSSETGVFQLQLESGRSYTLHFSSVGYETQKHTVRLPATGGIDLTIVLASTSTALQQVEIVGRKETTYKTSSTFIGSKSATQIKDLPQSVSYASKELIADQGLMRVGEVVKNFSGVTQFTFYDDLTIRGFRINGQSNTQLLNGLRTSTGFWKQPLANYLERVEVLKGPSSALYGNASPGGTVNRVTKKPLDENRKSVSISLGSFNTLRTLLDFTGPANKDSSLLYRINLGYEDAQSFRDLQFDKNLIIAPSFSFLPNDKTRINFDLVYNNSKSRLDRGQSIMNTNDLYSTPTSLALSTGNDYLNEQTYNVSLSLSRKLTNWLSFNAAYMKTGYSEDLYEHRSANAYGVDATGATQPDKIAMQVFMRKRNRYIDNFSGYFNLEGSTGPLEHRIVAGYDYGSEKLPVGGSQLQASGYRNAANNGFIATYNPANKSRYLLDASGNPVPNVPHFDLSNILNSQRIQDDSKLFYAQRSFDPTYYYLNAGYIQDQIKIGRFQALLGVRYENYTDFDKYKTKDEKKTNQSAWLPRFGLVFTATSNINLYATYVQGYNPQTASNIANPNAGGPFKPLESNMVEVGGKSSWFDDRLTASFAVYQIKQKNTLYNANDPQNPDLLRQIGAEESRGFEFDIIGRILPNWSVIASYSFNKAQITETLTEAERNIQKPNAPRNMFNFWTRYSIPQGALKGLGVGFGTNFVDKRNLSISLDQSIPSFQIFNAALYYNVGRVQLQYNLNNLTNKTYWVGGYDYIRLFPGAPSNSLVTINYTF</sequence>
<keyword evidence="6 14" id="KW-0812">Transmembrane</keyword>
<keyword evidence="10 15" id="KW-0798">TonB box</keyword>
<evidence type="ECO:0000313" key="19">
    <source>
        <dbReference type="EMBL" id="PQA58747.1"/>
    </source>
</evidence>
<evidence type="ECO:0000256" key="4">
    <source>
        <dbReference type="ARBA" id="ARBA00022452"/>
    </source>
</evidence>
<dbReference type="Gene3D" id="2.40.170.20">
    <property type="entry name" value="TonB-dependent receptor, beta-barrel domain"/>
    <property type="match status" value="1"/>
</dbReference>
<evidence type="ECO:0000256" key="10">
    <source>
        <dbReference type="ARBA" id="ARBA00023077"/>
    </source>
</evidence>
<dbReference type="PROSITE" id="PS52016">
    <property type="entry name" value="TONB_DEPENDENT_REC_3"/>
    <property type="match status" value="1"/>
</dbReference>
<evidence type="ECO:0000259" key="17">
    <source>
        <dbReference type="Pfam" id="PF00593"/>
    </source>
</evidence>
<dbReference type="Pfam" id="PF07715">
    <property type="entry name" value="Plug"/>
    <property type="match status" value="1"/>
</dbReference>
<evidence type="ECO:0000256" key="9">
    <source>
        <dbReference type="ARBA" id="ARBA00023065"/>
    </source>
</evidence>
<dbReference type="PANTHER" id="PTHR32552:SF68">
    <property type="entry name" value="FERRICHROME OUTER MEMBRANE TRANSPORTER_PHAGE RECEPTOR"/>
    <property type="match status" value="1"/>
</dbReference>
<dbReference type="GO" id="GO:0015891">
    <property type="term" value="P:siderophore transport"/>
    <property type="evidence" value="ECO:0007669"/>
    <property type="project" value="InterPro"/>
</dbReference>
<keyword evidence="5" id="KW-0410">Iron transport</keyword>
<comment type="subcellular location">
    <subcellularLocation>
        <location evidence="1 14">Cell outer membrane</location>
        <topology evidence="1 14">Multi-pass membrane protein</topology>
    </subcellularLocation>
</comment>
<dbReference type="RefSeq" id="WP_104709931.1">
    <property type="nucleotide sequence ID" value="NZ_PTRA01000001.1"/>
</dbReference>
<accession>A0A2S7ILZ6</accession>
<keyword evidence="8" id="KW-0408">Iron</keyword>
<dbReference type="InterPro" id="IPR000531">
    <property type="entry name" value="Beta-barrel_TonB"/>
</dbReference>
<evidence type="ECO:0000256" key="8">
    <source>
        <dbReference type="ARBA" id="ARBA00023004"/>
    </source>
</evidence>
<evidence type="ECO:0000256" key="5">
    <source>
        <dbReference type="ARBA" id="ARBA00022496"/>
    </source>
</evidence>
<proteinExistence type="inferred from homology"/>
<dbReference type="GO" id="GO:0038023">
    <property type="term" value="F:signaling receptor activity"/>
    <property type="evidence" value="ECO:0007669"/>
    <property type="project" value="InterPro"/>
</dbReference>
<dbReference type="GO" id="GO:0009279">
    <property type="term" value="C:cell outer membrane"/>
    <property type="evidence" value="ECO:0007669"/>
    <property type="project" value="UniProtKB-SubCell"/>
</dbReference>
<feature type="domain" description="TonB-dependent receptor plug" evidence="18">
    <location>
        <begin position="145"/>
        <end position="243"/>
    </location>
</feature>
<comment type="caution">
    <text evidence="19">The sequence shown here is derived from an EMBL/GenBank/DDBJ whole genome shotgun (WGS) entry which is preliminary data.</text>
</comment>
<dbReference type="SUPFAM" id="SSF56935">
    <property type="entry name" value="Porins"/>
    <property type="match status" value="1"/>
</dbReference>
<dbReference type="Gene3D" id="2.60.40.1120">
    <property type="entry name" value="Carboxypeptidase-like, regulatory domain"/>
    <property type="match status" value="1"/>
</dbReference>
<keyword evidence="13 14" id="KW-0998">Cell outer membrane</keyword>
<dbReference type="InterPro" id="IPR036942">
    <property type="entry name" value="Beta-barrel_TonB_sf"/>
</dbReference>
<keyword evidence="12 19" id="KW-0675">Receptor</keyword>
<dbReference type="InterPro" id="IPR039426">
    <property type="entry name" value="TonB-dep_rcpt-like"/>
</dbReference>